<evidence type="ECO:0000256" key="1">
    <source>
        <dbReference type="ARBA" id="ARBA00003328"/>
    </source>
</evidence>
<keyword evidence="22" id="KW-1185">Reference proteome</keyword>
<dbReference type="GO" id="GO:0004888">
    <property type="term" value="F:transmembrane signaling receptor activity"/>
    <property type="evidence" value="ECO:0007669"/>
    <property type="project" value="InterPro"/>
</dbReference>
<dbReference type="FunFam" id="1.20.58.390:FF:000073">
    <property type="entry name" value="Neuronal acetylcholine receptor subunit alpha-9-II"/>
    <property type="match status" value="1"/>
</dbReference>
<evidence type="ECO:0000256" key="13">
    <source>
        <dbReference type="ARBA" id="ARBA00023257"/>
    </source>
</evidence>
<dbReference type="InterPro" id="IPR038050">
    <property type="entry name" value="Neuro_actylchol_rec"/>
</dbReference>
<dbReference type="InterPro" id="IPR018000">
    <property type="entry name" value="Neurotransmitter_ion_chnl_CS"/>
</dbReference>
<feature type="chain" id="PRO_5035342755" evidence="17">
    <location>
        <begin position="22"/>
        <end position="617"/>
    </location>
</feature>
<keyword evidence="17" id="KW-0732">Signal</keyword>
<keyword evidence="14" id="KW-1071">Ligand-gated ion channel</keyword>
<feature type="region of interest" description="Disordered" evidence="18">
    <location>
        <begin position="411"/>
        <end position="456"/>
    </location>
</feature>
<evidence type="ECO:0000256" key="12">
    <source>
        <dbReference type="ARBA" id="ARBA00023180"/>
    </source>
</evidence>
<feature type="compositionally biased region" description="Low complexity" evidence="18">
    <location>
        <begin position="511"/>
        <end position="526"/>
    </location>
</feature>
<evidence type="ECO:0000259" key="19">
    <source>
        <dbReference type="Pfam" id="PF02931"/>
    </source>
</evidence>
<dbReference type="InterPro" id="IPR036719">
    <property type="entry name" value="Neuro-gated_channel_TM_sf"/>
</dbReference>
<dbReference type="GO" id="GO:0022848">
    <property type="term" value="F:acetylcholine-gated monoatomic cation-selective channel activity"/>
    <property type="evidence" value="ECO:0007669"/>
    <property type="project" value="InterPro"/>
</dbReference>
<evidence type="ECO:0000256" key="5">
    <source>
        <dbReference type="ARBA" id="ARBA00022692"/>
    </source>
</evidence>
<keyword evidence="9 17" id="KW-0472">Membrane</keyword>
<comment type="caution">
    <text evidence="21">The sequence shown here is derived from an EMBL/GenBank/DDBJ whole genome shotgun (WGS) entry which is preliminary data.</text>
</comment>
<dbReference type="PRINTS" id="PR00254">
    <property type="entry name" value="NICOTINICR"/>
</dbReference>
<organism evidence="21 22">
    <name type="scientific">Daphnia galeata</name>
    <dbReference type="NCBI Taxonomy" id="27404"/>
    <lineage>
        <taxon>Eukaryota</taxon>
        <taxon>Metazoa</taxon>
        <taxon>Ecdysozoa</taxon>
        <taxon>Arthropoda</taxon>
        <taxon>Crustacea</taxon>
        <taxon>Branchiopoda</taxon>
        <taxon>Diplostraca</taxon>
        <taxon>Cladocera</taxon>
        <taxon>Anomopoda</taxon>
        <taxon>Daphniidae</taxon>
        <taxon>Daphnia</taxon>
    </lineage>
</organism>
<feature type="domain" description="Neurotransmitter-gated ion-channel ligand-binding" evidence="19">
    <location>
        <begin position="25"/>
        <end position="232"/>
    </location>
</feature>
<evidence type="ECO:0000256" key="10">
    <source>
        <dbReference type="ARBA" id="ARBA00023157"/>
    </source>
</evidence>
<comment type="function">
    <text evidence="1">After binding acetylcholine, the AChR responds by an extensive change in conformation that affects all subunits and leads to opening of an ion-conducting channel across the plasma membrane.</text>
</comment>
<feature type="signal peptide" evidence="17">
    <location>
        <begin position="1"/>
        <end position="21"/>
    </location>
</feature>
<dbReference type="PANTHER" id="PTHR18945">
    <property type="entry name" value="NEUROTRANSMITTER GATED ION CHANNEL"/>
    <property type="match status" value="1"/>
</dbReference>
<dbReference type="SUPFAM" id="SSF90112">
    <property type="entry name" value="Neurotransmitter-gated ion-channel transmembrane pore"/>
    <property type="match status" value="1"/>
</dbReference>
<dbReference type="Pfam" id="PF02932">
    <property type="entry name" value="Neur_chan_memb"/>
    <property type="match status" value="1"/>
</dbReference>
<evidence type="ECO:0000256" key="3">
    <source>
        <dbReference type="ARBA" id="ARBA00022448"/>
    </source>
</evidence>
<evidence type="ECO:0000256" key="15">
    <source>
        <dbReference type="ARBA" id="ARBA00023303"/>
    </source>
</evidence>
<keyword evidence="7" id="KW-0770">Synapse</keyword>
<dbReference type="Proteomes" id="UP000789390">
    <property type="component" value="Unassembled WGS sequence"/>
</dbReference>
<proteinExistence type="inferred from homology"/>
<dbReference type="EMBL" id="CAKKLH010000303">
    <property type="protein sequence ID" value="CAH0110546.1"/>
    <property type="molecule type" value="Genomic_DNA"/>
</dbReference>
<feature type="domain" description="Neurotransmitter-gated ion-channel transmembrane" evidence="20">
    <location>
        <begin position="239"/>
        <end position="377"/>
    </location>
</feature>
<feature type="region of interest" description="Disordered" evidence="18">
    <location>
        <begin position="353"/>
        <end position="387"/>
    </location>
</feature>
<dbReference type="FunFam" id="2.70.170.10:FF:000016">
    <property type="entry name" value="Nicotinic acetylcholine receptor subunit"/>
    <property type="match status" value="1"/>
</dbReference>
<keyword evidence="12" id="KW-0325">Glycoprotein</keyword>
<gene>
    <name evidence="21" type="ORF">DGAL_LOCUS14116</name>
</gene>
<dbReference type="FunFam" id="1.20.58.390:FF:000075">
    <property type="entry name" value="Neuronal acetylcholine receptor subunit alpha-9-II"/>
    <property type="match status" value="1"/>
</dbReference>
<keyword evidence="3 17" id="KW-0813">Transport</keyword>
<keyword evidence="6 17" id="KW-1133">Transmembrane helix</keyword>
<dbReference type="AlphaFoldDB" id="A0A8J2RXC2"/>
<keyword evidence="11" id="KW-0675">Receptor</keyword>
<dbReference type="Pfam" id="PF02931">
    <property type="entry name" value="Neur_chan_LBD"/>
    <property type="match status" value="1"/>
</dbReference>
<evidence type="ECO:0000256" key="7">
    <source>
        <dbReference type="ARBA" id="ARBA00023018"/>
    </source>
</evidence>
<dbReference type="InterPro" id="IPR006201">
    <property type="entry name" value="Neur_channel"/>
</dbReference>
<evidence type="ECO:0000259" key="20">
    <source>
        <dbReference type="Pfam" id="PF02932"/>
    </source>
</evidence>
<evidence type="ECO:0000313" key="22">
    <source>
        <dbReference type="Proteomes" id="UP000789390"/>
    </source>
</evidence>
<evidence type="ECO:0000256" key="8">
    <source>
        <dbReference type="ARBA" id="ARBA00023065"/>
    </source>
</evidence>
<keyword evidence="5 17" id="KW-0812">Transmembrane</keyword>
<comment type="similarity">
    <text evidence="2">Belongs to the ligand-gated ion channel (TC 1.A.9) family. Acetylcholine receptor (TC 1.A.9.1) subfamily.</text>
</comment>
<evidence type="ECO:0000256" key="16">
    <source>
        <dbReference type="ARBA" id="ARBA00034104"/>
    </source>
</evidence>
<feature type="compositionally biased region" description="Basic residues" evidence="18">
    <location>
        <begin position="414"/>
        <end position="430"/>
    </location>
</feature>
<dbReference type="Gene3D" id="2.70.170.10">
    <property type="entry name" value="Neurotransmitter-gated ion-channel ligand-binding domain"/>
    <property type="match status" value="1"/>
</dbReference>
<feature type="transmembrane region" description="Helical" evidence="17">
    <location>
        <begin position="233"/>
        <end position="258"/>
    </location>
</feature>
<keyword evidence="13" id="KW-0628">Postsynaptic cell membrane</keyword>
<feature type="region of interest" description="Disordered" evidence="18">
    <location>
        <begin position="504"/>
        <end position="532"/>
    </location>
</feature>
<dbReference type="CDD" id="cd18997">
    <property type="entry name" value="LGIC_ECD_nAChR"/>
    <property type="match status" value="1"/>
</dbReference>
<dbReference type="GO" id="GO:0045211">
    <property type="term" value="C:postsynaptic membrane"/>
    <property type="evidence" value="ECO:0007669"/>
    <property type="project" value="UniProtKB-SubCell"/>
</dbReference>
<dbReference type="NCBIfam" id="TIGR00860">
    <property type="entry name" value="LIC"/>
    <property type="match status" value="1"/>
</dbReference>
<dbReference type="InterPro" id="IPR036734">
    <property type="entry name" value="Neur_chan_lig-bd_sf"/>
</dbReference>
<protein>
    <submittedName>
        <fullName evidence="21">Uncharacterized protein</fullName>
    </submittedName>
</protein>
<dbReference type="OrthoDB" id="5975154at2759"/>
<evidence type="ECO:0000256" key="6">
    <source>
        <dbReference type="ARBA" id="ARBA00022989"/>
    </source>
</evidence>
<evidence type="ECO:0000256" key="4">
    <source>
        <dbReference type="ARBA" id="ARBA00022475"/>
    </source>
</evidence>
<dbReference type="InterPro" id="IPR006202">
    <property type="entry name" value="Neur_chan_lig-bd"/>
</dbReference>
<evidence type="ECO:0000256" key="14">
    <source>
        <dbReference type="ARBA" id="ARBA00023286"/>
    </source>
</evidence>
<evidence type="ECO:0000256" key="11">
    <source>
        <dbReference type="ARBA" id="ARBA00023170"/>
    </source>
</evidence>
<feature type="transmembrane region" description="Helical" evidence="17">
    <location>
        <begin position="293"/>
        <end position="318"/>
    </location>
</feature>
<evidence type="ECO:0000313" key="21">
    <source>
        <dbReference type="EMBL" id="CAH0110546.1"/>
    </source>
</evidence>
<keyword evidence="4" id="KW-1003">Cell membrane</keyword>
<reference evidence="21" key="1">
    <citation type="submission" date="2021-11" db="EMBL/GenBank/DDBJ databases">
        <authorList>
            <person name="Schell T."/>
        </authorList>
    </citation>
    <scope>NUCLEOTIDE SEQUENCE</scope>
    <source>
        <strain evidence="21">M5</strain>
    </source>
</reference>
<accession>A0A8J2RXC2</accession>
<feature type="transmembrane region" description="Helical" evidence="17">
    <location>
        <begin position="264"/>
        <end position="281"/>
    </location>
</feature>
<dbReference type="Gene3D" id="1.20.58.390">
    <property type="entry name" value="Neurotransmitter-gated ion-channel transmembrane domain"/>
    <property type="match status" value="2"/>
</dbReference>
<keyword evidence="8 17" id="KW-0406">Ion transport</keyword>
<dbReference type="InterPro" id="IPR002394">
    <property type="entry name" value="Nicotinic_acetylcholine_rcpt"/>
</dbReference>
<evidence type="ECO:0000256" key="18">
    <source>
        <dbReference type="SAM" id="MobiDB-lite"/>
    </source>
</evidence>
<keyword evidence="15 17" id="KW-0407">Ion channel</keyword>
<dbReference type="SUPFAM" id="SSF63712">
    <property type="entry name" value="Nicotinic receptor ligand binding domain-like"/>
    <property type="match status" value="1"/>
</dbReference>
<evidence type="ECO:0000256" key="9">
    <source>
        <dbReference type="ARBA" id="ARBA00023136"/>
    </source>
</evidence>
<evidence type="ECO:0000256" key="2">
    <source>
        <dbReference type="ARBA" id="ARBA00009237"/>
    </source>
</evidence>
<dbReference type="CDD" id="cd19051">
    <property type="entry name" value="LGIC_TM_cation"/>
    <property type="match status" value="1"/>
</dbReference>
<dbReference type="PRINTS" id="PR00252">
    <property type="entry name" value="NRIONCHANNEL"/>
</dbReference>
<sequence>MNSWLLLSLELILLLPEAVHSDHNEYRLLRHLMANYDSNARPVANSTKALQVVFGMSLHLLIDVDERNQILTTNCWLTQKWNDSHLTWNSSDYGGIHVVRIPYQRVWRPDIILYNNADAQYTSSVINTNVIVSDNGEVVWLSHGIFRSSCDINVEYFPFDLQSCKMKWASWTYDGFQIDLKKQTDEGDVSNYQTNGEFDLVDFEAIHHEEYYSCCPEPYPDITYVIKMKRRPLFYVFNLILPCLLINGIALLVFYVPSESGEKVTLGISSLLSMTVFLMTIRESLPPTEKTPLISLYYGVSICLVSFASGLSVVTLNLHHRGLRGTEVPYILRRIILGGLARLVLLRFDVDERHSSSPASTPSTSREHQSSGSSGDPSIPASRLASARNFNGSPTQMCTAAGPDLRCTCGKSSHGGRVHQRSGRSHHHHPGVSATTSSSGWYPTPINGGPPGGRNSQERLRLRLQELEPRATDVYLDPDYNDKFQSADLDFLGIGPPSPKFYSRRVPSTPKVPQHPQQQPLLNPEPVSGSSSAEIGGGFGMLSQGSIYEQRLTELMARVSTAVERNENRLEEQDRREAIALEWKQLALVCDRILLLTFVIITTVATCVVLTSSPYGP</sequence>
<evidence type="ECO:0000256" key="17">
    <source>
        <dbReference type="RuleBase" id="RU000687"/>
    </source>
</evidence>
<keyword evidence="10" id="KW-1015">Disulfide bond</keyword>
<comment type="subcellular location">
    <subcellularLocation>
        <location evidence="16">Postsynaptic cell membrane</location>
        <topology evidence="16">Multi-pass membrane protein</topology>
    </subcellularLocation>
</comment>
<feature type="transmembrane region" description="Helical" evidence="17">
    <location>
        <begin position="593"/>
        <end position="615"/>
    </location>
</feature>
<dbReference type="InterPro" id="IPR006029">
    <property type="entry name" value="Neurotrans-gated_channel_TM"/>
</dbReference>
<name>A0A8J2RXC2_9CRUS</name>
<dbReference type="PROSITE" id="PS00236">
    <property type="entry name" value="NEUROTR_ION_CHANNEL"/>
    <property type="match status" value="1"/>
</dbReference>